<dbReference type="Proteomes" id="UP000593994">
    <property type="component" value="Chromosome"/>
</dbReference>
<name>A0A7S7LWF4_9BACT</name>
<sequence>MEIGLNTLYNIGSNYSIKLNKDEILVYEDDPLRKNKTTDEKKQENTSQKKELEKSKSSKELSQDEKRLVGDLQARDMEVRSHEAAHQSGGAATGGASYTYQQGPDGKMYAIGGEVSVSMRGGSTPDESIRNAMAVIASAMAPSDPSSQDFAVASSARVMMMKAQQQKSKEIQNELLGKETYKSEAEKNNNEKEEPSRIDVPA</sequence>
<dbReference type="RefSeq" id="WP_194370827.1">
    <property type="nucleotide sequence ID" value="NZ_CP054492.1"/>
</dbReference>
<gene>
    <name evidence="2" type="ORF">HUE88_02705</name>
</gene>
<dbReference type="KEGG" id="sbal:HUE88_02705"/>
<feature type="compositionally biased region" description="Basic and acidic residues" evidence="1">
    <location>
        <begin position="167"/>
        <end position="202"/>
    </location>
</feature>
<proteinExistence type="predicted"/>
<reference evidence="2 3" key="1">
    <citation type="submission" date="2020-05" db="EMBL/GenBank/DDBJ databases">
        <title>Sulfurimonas marisnigri, sp. nov., and Sulfurimonas baltica, sp. nov., manganese oxide reducing chemolithoautotrophs of the class Epsilonproteobacteria isolated from the pelagic redoxclines of the Black and Baltic Seas and emended description of the genus Sulfurimonas.</title>
        <authorList>
            <person name="Henkel J.V."/>
            <person name="Laudan C."/>
            <person name="Werner J."/>
            <person name="Neu T."/>
            <person name="Plewe S."/>
            <person name="Sproer C."/>
            <person name="Bunk B."/>
            <person name="Schulz-Vogt H.N."/>
        </authorList>
    </citation>
    <scope>NUCLEOTIDE SEQUENCE [LARGE SCALE GENOMIC DNA]</scope>
    <source>
        <strain evidence="2 3">GD2</strain>
    </source>
</reference>
<feature type="region of interest" description="Disordered" evidence="1">
    <location>
        <begin position="166"/>
        <end position="202"/>
    </location>
</feature>
<evidence type="ECO:0000256" key="1">
    <source>
        <dbReference type="SAM" id="MobiDB-lite"/>
    </source>
</evidence>
<dbReference type="AlphaFoldDB" id="A0A7S7LWF4"/>
<dbReference type="Pfam" id="PF12118">
    <property type="entry name" value="SprA-related"/>
    <property type="match status" value="1"/>
</dbReference>
<evidence type="ECO:0000313" key="3">
    <source>
        <dbReference type="Proteomes" id="UP000593994"/>
    </source>
</evidence>
<protein>
    <recommendedName>
        <fullName evidence="4">SprA-related family protein</fullName>
    </recommendedName>
</protein>
<dbReference type="EMBL" id="CP054492">
    <property type="protein sequence ID" value="QOY52615.1"/>
    <property type="molecule type" value="Genomic_DNA"/>
</dbReference>
<evidence type="ECO:0008006" key="4">
    <source>
        <dbReference type="Google" id="ProtNLM"/>
    </source>
</evidence>
<accession>A0A7S7LWF4</accession>
<evidence type="ECO:0000313" key="2">
    <source>
        <dbReference type="EMBL" id="QOY52615.1"/>
    </source>
</evidence>
<feature type="region of interest" description="Disordered" evidence="1">
    <location>
        <begin position="27"/>
        <end position="101"/>
    </location>
</feature>
<feature type="compositionally biased region" description="Low complexity" evidence="1">
    <location>
        <begin position="86"/>
        <end position="101"/>
    </location>
</feature>
<dbReference type="InterPro" id="IPR021973">
    <property type="entry name" value="SprA-related"/>
</dbReference>
<organism evidence="2 3">
    <name type="scientific">Candidatus Sulfurimonas baltica</name>
    <dbReference type="NCBI Taxonomy" id="2740404"/>
    <lineage>
        <taxon>Bacteria</taxon>
        <taxon>Pseudomonadati</taxon>
        <taxon>Campylobacterota</taxon>
        <taxon>Epsilonproteobacteria</taxon>
        <taxon>Campylobacterales</taxon>
        <taxon>Sulfurimonadaceae</taxon>
        <taxon>Sulfurimonas</taxon>
    </lineage>
</organism>
<feature type="compositionally biased region" description="Basic and acidic residues" evidence="1">
    <location>
        <begin position="27"/>
        <end position="85"/>
    </location>
</feature>
<keyword evidence="3" id="KW-1185">Reference proteome</keyword>